<comment type="function">
    <text evidence="1">This protein catalyzes the committed step to the synthesis of the acidic phospholipids.</text>
</comment>
<dbReference type="InterPro" id="IPR004570">
    <property type="entry name" value="Phosphatidylglycerol_P_synth"/>
</dbReference>
<evidence type="ECO:0000256" key="17">
    <source>
        <dbReference type="RuleBase" id="RU003750"/>
    </source>
</evidence>
<sequence>MNIANKLTLLRILMIPVFVFMLLSGYSLWAFIFFSLASFTDFLDGYLARKHNLITNFGKFMDPLADKLLITSALICFVELGVLNSWVVIIILSREFIVSIFRAIAAADGIVIAASWWGKAKTISQMFMVILLLLNNYPFEWINFPMDQVLIVLATVLTVISGYDYIVKNKQVLKD</sequence>
<feature type="transmembrane region" description="Helical" evidence="18">
    <location>
        <begin position="68"/>
        <end position="92"/>
    </location>
</feature>
<accession>A0ABT6N829</accession>
<dbReference type="Proteomes" id="UP001158045">
    <property type="component" value="Unassembled WGS sequence"/>
</dbReference>
<comment type="subcellular location">
    <subcellularLocation>
        <location evidence="2">Membrane</location>
        <topology evidence="2">Multi-pass membrane protein</topology>
    </subcellularLocation>
</comment>
<dbReference type="EC" id="2.7.8.5" evidence="5 16"/>
<dbReference type="PANTHER" id="PTHR14269">
    <property type="entry name" value="CDP-DIACYLGLYCEROL--GLYCEROL-3-PHOSPHATE 3-PHOSPHATIDYLTRANSFERASE-RELATED"/>
    <property type="match status" value="1"/>
</dbReference>
<evidence type="ECO:0000256" key="2">
    <source>
        <dbReference type="ARBA" id="ARBA00004141"/>
    </source>
</evidence>
<keyword evidence="20" id="KW-1185">Reference proteome</keyword>
<comment type="pathway">
    <text evidence="3">Phospholipid metabolism; phosphatidylglycerol biosynthesis; phosphatidylglycerol from CDP-diacylglycerol: step 1/2.</text>
</comment>
<comment type="catalytic activity">
    <reaction evidence="15">
        <text>a CDP-1,2-diacyl-sn-glycerol + sn-glycerol 3-phosphate = a 1,2-diacyl-sn-glycero-3-phospho-(1'-sn-glycero-3'-phosphate) + CMP + H(+)</text>
        <dbReference type="Rhea" id="RHEA:12593"/>
        <dbReference type="ChEBI" id="CHEBI:15378"/>
        <dbReference type="ChEBI" id="CHEBI:57597"/>
        <dbReference type="ChEBI" id="CHEBI:58332"/>
        <dbReference type="ChEBI" id="CHEBI:60110"/>
        <dbReference type="ChEBI" id="CHEBI:60377"/>
        <dbReference type="EC" id="2.7.8.5"/>
    </reaction>
</comment>
<evidence type="ECO:0000256" key="15">
    <source>
        <dbReference type="ARBA" id="ARBA00048586"/>
    </source>
</evidence>
<evidence type="ECO:0000256" key="9">
    <source>
        <dbReference type="ARBA" id="ARBA00022692"/>
    </source>
</evidence>
<evidence type="ECO:0000256" key="12">
    <source>
        <dbReference type="ARBA" id="ARBA00023136"/>
    </source>
</evidence>
<dbReference type="EMBL" id="JARYZI010000001">
    <property type="protein sequence ID" value="MDH8676574.1"/>
    <property type="molecule type" value="Genomic_DNA"/>
</dbReference>
<feature type="transmembrane region" description="Helical" evidence="18">
    <location>
        <begin position="99"/>
        <end position="117"/>
    </location>
</feature>
<comment type="caution">
    <text evidence="19">The sequence shown here is derived from an EMBL/GenBank/DDBJ whole genome shotgun (WGS) entry which is preliminary data.</text>
</comment>
<evidence type="ECO:0000256" key="6">
    <source>
        <dbReference type="ARBA" id="ARBA00014944"/>
    </source>
</evidence>
<dbReference type="GO" id="GO:0008444">
    <property type="term" value="F:CDP-diacylglycerol-glycerol-3-phosphate 3-phosphatidyltransferase activity"/>
    <property type="evidence" value="ECO:0007669"/>
    <property type="project" value="UniProtKB-EC"/>
</dbReference>
<dbReference type="InterPro" id="IPR048254">
    <property type="entry name" value="CDP_ALCOHOL_P_TRANSF_CS"/>
</dbReference>
<evidence type="ECO:0000256" key="7">
    <source>
        <dbReference type="ARBA" id="ARBA00022516"/>
    </source>
</evidence>
<protein>
    <recommendedName>
        <fullName evidence="6 16">CDP-diacylglycerol--glycerol-3-phosphate 3-phosphatidyltransferase</fullName>
        <ecNumber evidence="5 16">2.7.8.5</ecNumber>
    </recommendedName>
</protein>
<keyword evidence="12 18" id="KW-0472">Membrane</keyword>
<evidence type="ECO:0000313" key="20">
    <source>
        <dbReference type="Proteomes" id="UP001158045"/>
    </source>
</evidence>
<dbReference type="Pfam" id="PF01066">
    <property type="entry name" value="CDP-OH_P_transf"/>
    <property type="match status" value="1"/>
</dbReference>
<dbReference type="PIRSF" id="PIRSF000847">
    <property type="entry name" value="Phos_ph_gly_syn"/>
    <property type="match status" value="1"/>
</dbReference>
<dbReference type="InterPro" id="IPR050324">
    <property type="entry name" value="CDP-alcohol_PTase-I"/>
</dbReference>
<name>A0ABT6N829_9FIRM</name>
<proteinExistence type="inferred from homology"/>
<keyword evidence="9 18" id="KW-0812">Transmembrane</keyword>
<dbReference type="NCBIfam" id="TIGR00560">
    <property type="entry name" value="pgsA"/>
    <property type="match status" value="1"/>
</dbReference>
<dbReference type="PROSITE" id="PS00379">
    <property type="entry name" value="CDP_ALCOHOL_P_TRANSF"/>
    <property type="match status" value="1"/>
</dbReference>
<evidence type="ECO:0000256" key="4">
    <source>
        <dbReference type="ARBA" id="ARBA00010441"/>
    </source>
</evidence>
<keyword evidence="13" id="KW-0594">Phospholipid biosynthesis</keyword>
<feature type="transmembrane region" description="Helical" evidence="18">
    <location>
        <begin position="149"/>
        <end position="166"/>
    </location>
</feature>
<keyword evidence="10 18" id="KW-1133">Transmembrane helix</keyword>
<gene>
    <name evidence="19" type="primary">pgsA</name>
    <name evidence="19" type="ORF">QE109_00375</name>
</gene>
<dbReference type="InterPro" id="IPR000462">
    <property type="entry name" value="CDP-OH_P_trans"/>
</dbReference>
<evidence type="ECO:0000256" key="18">
    <source>
        <dbReference type="SAM" id="Phobius"/>
    </source>
</evidence>
<keyword evidence="11" id="KW-0443">Lipid metabolism</keyword>
<keyword evidence="8 17" id="KW-0808">Transferase</keyword>
<evidence type="ECO:0000313" key="19">
    <source>
        <dbReference type="EMBL" id="MDH8676574.1"/>
    </source>
</evidence>
<feature type="transmembrane region" description="Helical" evidence="18">
    <location>
        <begin position="12"/>
        <end position="37"/>
    </location>
</feature>
<evidence type="ECO:0000256" key="13">
    <source>
        <dbReference type="ARBA" id="ARBA00023209"/>
    </source>
</evidence>
<evidence type="ECO:0000256" key="3">
    <source>
        <dbReference type="ARBA" id="ARBA00005042"/>
    </source>
</evidence>
<dbReference type="InterPro" id="IPR043130">
    <property type="entry name" value="CDP-OH_PTrfase_TM_dom"/>
</dbReference>
<evidence type="ECO:0000256" key="10">
    <source>
        <dbReference type="ARBA" id="ARBA00022989"/>
    </source>
</evidence>
<reference evidence="19 20" key="1">
    <citation type="submission" date="2023-04" db="EMBL/GenBank/DDBJ databases">
        <title>Fusibacter bizertensis strain WBS, isolated from littoral bottom sediments of the Arctic seas - biochemical and genomic analysis.</title>
        <authorList>
            <person name="Brioukhanov A.L."/>
        </authorList>
    </citation>
    <scope>NUCLEOTIDE SEQUENCE [LARGE SCALE GENOMIC DNA]</scope>
    <source>
        <strain evidence="19 20">WBS</strain>
    </source>
</reference>
<comment type="similarity">
    <text evidence="4 17">Belongs to the CDP-alcohol phosphatidyltransferase class-I family.</text>
</comment>
<dbReference type="RefSeq" id="WP_281092973.1">
    <property type="nucleotide sequence ID" value="NZ_JARYZI010000001.1"/>
</dbReference>
<organism evidence="19 20">
    <name type="scientific">Fusibacter bizertensis</name>
    <dbReference type="NCBI Taxonomy" id="1488331"/>
    <lineage>
        <taxon>Bacteria</taxon>
        <taxon>Bacillati</taxon>
        <taxon>Bacillota</taxon>
        <taxon>Clostridia</taxon>
        <taxon>Eubacteriales</taxon>
        <taxon>Eubacteriales Family XII. Incertae Sedis</taxon>
        <taxon>Fusibacter</taxon>
    </lineage>
</organism>
<dbReference type="PANTHER" id="PTHR14269:SF62">
    <property type="entry name" value="CDP-DIACYLGLYCEROL--GLYCEROL-3-PHOSPHATE 3-PHOSPHATIDYLTRANSFERASE 1, CHLOROPLASTIC"/>
    <property type="match status" value="1"/>
</dbReference>
<keyword evidence="7" id="KW-0444">Lipid biosynthesis</keyword>
<evidence type="ECO:0000256" key="5">
    <source>
        <dbReference type="ARBA" id="ARBA00013170"/>
    </source>
</evidence>
<evidence type="ECO:0000256" key="1">
    <source>
        <dbReference type="ARBA" id="ARBA00003973"/>
    </source>
</evidence>
<evidence type="ECO:0000256" key="8">
    <source>
        <dbReference type="ARBA" id="ARBA00022679"/>
    </source>
</evidence>
<dbReference type="Gene3D" id="1.20.120.1760">
    <property type="match status" value="1"/>
</dbReference>
<evidence type="ECO:0000256" key="16">
    <source>
        <dbReference type="NCBIfam" id="TIGR00560"/>
    </source>
</evidence>
<evidence type="ECO:0000256" key="14">
    <source>
        <dbReference type="ARBA" id="ARBA00023264"/>
    </source>
</evidence>
<evidence type="ECO:0000256" key="11">
    <source>
        <dbReference type="ARBA" id="ARBA00023098"/>
    </source>
</evidence>
<keyword evidence="14" id="KW-1208">Phospholipid metabolism</keyword>